<comment type="caution">
    <text evidence="1">The sequence shown here is derived from an EMBL/GenBank/DDBJ whole genome shotgun (WGS) entry which is preliminary data.</text>
</comment>
<proteinExistence type="predicted"/>
<reference evidence="2" key="1">
    <citation type="submission" date="2016-05" db="EMBL/GenBank/DDBJ databases">
        <title>Paenibacillus oryzae. sp. nov., isolated from the rice root.</title>
        <authorList>
            <person name="Zhang J."/>
            <person name="Zhang X."/>
        </authorList>
    </citation>
    <scope>NUCLEOTIDE SEQUENCE [LARGE SCALE GENOMIC DNA]</scope>
    <source>
        <strain evidence="2">KCTC13222</strain>
    </source>
</reference>
<accession>A0A1C1A4J9</accession>
<protein>
    <submittedName>
        <fullName evidence="1">Uncharacterized protein</fullName>
    </submittedName>
</protein>
<dbReference type="RefSeq" id="WP_065852401.1">
    <property type="nucleotide sequence ID" value="NZ_LYPC01000014.1"/>
</dbReference>
<keyword evidence="2" id="KW-1185">Reference proteome</keyword>
<name>A0A1C1A4J9_9BACL</name>
<gene>
    <name evidence="1" type="ORF">A8709_15560</name>
</gene>
<sequence>MNKTSYLFPNLPHFIGSIREWLLGFTSPRTSTTTQPLAPPPEIVISDLPTESPGIPSEIHLAPIETQHIWLESLKVGNHLHAQHALQTIFKPILAANAQAPVHRVQFIGLLTHLHSLMSQLGIEWSYSELKSSFQYASPDELYHRLHTLSTEICLRMK</sequence>
<dbReference type="AlphaFoldDB" id="A0A1C1A4J9"/>
<evidence type="ECO:0000313" key="2">
    <source>
        <dbReference type="Proteomes" id="UP000093309"/>
    </source>
</evidence>
<dbReference type="EMBL" id="LYPC01000014">
    <property type="protein sequence ID" value="OCT15491.1"/>
    <property type="molecule type" value="Genomic_DNA"/>
</dbReference>
<evidence type="ECO:0000313" key="1">
    <source>
        <dbReference type="EMBL" id="OCT15491.1"/>
    </source>
</evidence>
<dbReference type="Proteomes" id="UP000093309">
    <property type="component" value="Unassembled WGS sequence"/>
</dbReference>
<organism evidence="1 2">
    <name type="scientific">Paenibacillus pectinilyticus</name>
    <dbReference type="NCBI Taxonomy" id="512399"/>
    <lineage>
        <taxon>Bacteria</taxon>
        <taxon>Bacillati</taxon>
        <taxon>Bacillota</taxon>
        <taxon>Bacilli</taxon>
        <taxon>Bacillales</taxon>
        <taxon>Paenibacillaceae</taxon>
        <taxon>Paenibacillus</taxon>
    </lineage>
</organism>